<evidence type="ECO:0000256" key="4">
    <source>
        <dbReference type="ARBA" id="ARBA00074799"/>
    </source>
</evidence>
<evidence type="ECO:0000256" key="2">
    <source>
        <dbReference type="ARBA" id="ARBA00061115"/>
    </source>
</evidence>
<evidence type="ECO:0000313" key="6">
    <source>
        <dbReference type="EMBL" id="TKC03891.1"/>
    </source>
</evidence>
<sequence length="268" mass="30889">MPHNIPPFTAADPFSAFLRLLTVLDTLRTECPWDKKQTMESLRHLTIEETYELSDAILEGDLEEVKKELGDVMMHLVFYARIASETNDFTIVDVLNSVCDKLISRHPHIYGDVEVQDENDVKRNWEKLKLKEGNKSVLAGVPAGLPSLVKASRIQEKARGVGFDWEDKTQVWEKVEEELQEFKDEFNVTDTANIDIEKAEGEFGDLLFSLINYARFININPENALEKTNKKFIKRFQYLEGKARENGKALQDMTLAEMDVYWNEAKQL</sequence>
<dbReference type="InterPro" id="IPR048015">
    <property type="entry name" value="NTP-PPase_MazG-like_N"/>
</dbReference>
<dbReference type="PANTHER" id="PTHR30522">
    <property type="entry name" value="NUCLEOSIDE TRIPHOSPHATE PYROPHOSPHOHYDROLASE"/>
    <property type="match status" value="1"/>
</dbReference>
<dbReference type="NCBIfam" id="TIGR00444">
    <property type="entry name" value="mazG"/>
    <property type="match status" value="1"/>
</dbReference>
<keyword evidence="6" id="KW-0378">Hydrolase</keyword>
<dbReference type="RefSeq" id="WP_136837529.1">
    <property type="nucleotide sequence ID" value="NZ_SWBQ01000006.1"/>
</dbReference>
<evidence type="ECO:0000256" key="1">
    <source>
        <dbReference type="ARBA" id="ARBA00052141"/>
    </source>
</evidence>
<keyword evidence="7" id="KW-1185">Reference proteome</keyword>
<dbReference type="SUPFAM" id="SSF101386">
    <property type="entry name" value="all-alpha NTP pyrophosphatases"/>
    <property type="match status" value="2"/>
</dbReference>
<comment type="caution">
    <text evidence="6">The sequence shown here is derived from an EMBL/GenBank/DDBJ whole genome shotgun (WGS) entry which is preliminary data.</text>
</comment>
<dbReference type="NCBIfam" id="NF007113">
    <property type="entry name" value="PRK09562.1"/>
    <property type="match status" value="1"/>
</dbReference>
<comment type="catalytic activity">
    <reaction evidence="1">
        <text>ATP + H2O = AMP + diphosphate + H(+)</text>
        <dbReference type="Rhea" id="RHEA:14245"/>
        <dbReference type="ChEBI" id="CHEBI:15377"/>
        <dbReference type="ChEBI" id="CHEBI:15378"/>
        <dbReference type="ChEBI" id="CHEBI:30616"/>
        <dbReference type="ChEBI" id="CHEBI:33019"/>
        <dbReference type="ChEBI" id="CHEBI:456215"/>
        <dbReference type="EC" id="3.6.1.8"/>
    </reaction>
</comment>
<protein>
    <recommendedName>
        <fullName evidence="4">Nucleoside triphosphate pyrophosphohydrolase</fullName>
        <ecNumber evidence="3">3.6.1.8</ecNumber>
    </recommendedName>
</protein>
<evidence type="ECO:0000256" key="3">
    <source>
        <dbReference type="ARBA" id="ARBA00066372"/>
    </source>
</evidence>
<comment type="similarity">
    <text evidence="2">Belongs to the nucleoside triphosphate pyrophosphohydrolase family.</text>
</comment>
<feature type="domain" description="NTP pyrophosphohydrolase MazG-like" evidence="5">
    <location>
        <begin position="37"/>
        <end position="109"/>
    </location>
</feature>
<accession>A0A4U1CEN7</accession>
<name>A0A4U1CEN7_9SPHI</name>
<dbReference type="EC" id="3.6.1.8" evidence="3"/>
<dbReference type="FunFam" id="1.10.287.1080:FF:000001">
    <property type="entry name" value="Nucleoside triphosphate pyrophosphohydrolase"/>
    <property type="match status" value="1"/>
</dbReference>
<dbReference type="GO" id="GO:0046052">
    <property type="term" value="P:UTP catabolic process"/>
    <property type="evidence" value="ECO:0007669"/>
    <property type="project" value="TreeGrafter"/>
</dbReference>
<dbReference type="InterPro" id="IPR048011">
    <property type="entry name" value="NTP-PPase_MazG-like_C"/>
</dbReference>
<dbReference type="GO" id="GO:0046061">
    <property type="term" value="P:dATP catabolic process"/>
    <property type="evidence" value="ECO:0007669"/>
    <property type="project" value="TreeGrafter"/>
</dbReference>
<dbReference type="AlphaFoldDB" id="A0A4U1CEN7"/>
<dbReference type="GO" id="GO:0006950">
    <property type="term" value="P:response to stress"/>
    <property type="evidence" value="ECO:0007669"/>
    <property type="project" value="UniProtKB-ARBA"/>
</dbReference>
<dbReference type="Pfam" id="PF03819">
    <property type="entry name" value="MazG"/>
    <property type="match status" value="1"/>
</dbReference>
<dbReference type="GO" id="GO:0046076">
    <property type="term" value="P:dTTP catabolic process"/>
    <property type="evidence" value="ECO:0007669"/>
    <property type="project" value="TreeGrafter"/>
</dbReference>
<dbReference type="GO" id="GO:0046081">
    <property type="term" value="P:dUTP catabolic process"/>
    <property type="evidence" value="ECO:0007669"/>
    <property type="project" value="TreeGrafter"/>
</dbReference>
<proteinExistence type="inferred from homology"/>
<evidence type="ECO:0000313" key="7">
    <source>
        <dbReference type="Proteomes" id="UP000307244"/>
    </source>
</evidence>
<reference evidence="6 7" key="1">
    <citation type="submission" date="2019-04" db="EMBL/GenBank/DDBJ databases">
        <title>Pedobacter sp. RP-3-15 sp. nov., isolated from Arctic soil.</title>
        <authorList>
            <person name="Dahal R.H."/>
            <person name="Kim D.-U."/>
        </authorList>
    </citation>
    <scope>NUCLEOTIDE SEQUENCE [LARGE SCALE GENOMIC DNA]</scope>
    <source>
        <strain evidence="6 7">RP-3-15</strain>
    </source>
</reference>
<dbReference type="OrthoDB" id="9808939at2"/>
<gene>
    <name evidence="6" type="primary">mazG</name>
    <name evidence="6" type="ORF">FA047_18220</name>
</gene>
<dbReference type="CDD" id="cd11528">
    <property type="entry name" value="NTP-PPase_MazG_Nterm"/>
    <property type="match status" value="1"/>
</dbReference>
<dbReference type="GO" id="GO:0006203">
    <property type="term" value="P:dGTP catabolic process"/>
    <property type="evidence" value="ECO:0007669"/>
    <property type="project" value="TreeGrafter"/>
</dbReference>
<organism evidence="6 7">
    <name type="scientific">Pedobacter frigoris</name>
    <dbReference type="NCBI Taxonomy" id="2571272"/>
    <lineage>
        <taxon>Bacteria</taxon>
        <taxon>Pseudomonadati</taxon>
        <taxon>Bacteroidota</taxon>
        <taxon>Sphingobacteriia</taxon>
        <taxon>Sphingobacteriales</taxon>
        <taxon>Sphingobacteriaceae</taxon>
        <taxon>Pedobacter</taxon>
    </lineage>
</organism>
<dbReference type="Gene3D" id="1.10.287.1080">
    <property type="entry name" value="MazG-like"/>
    <property type="match status" value="2"/>
</dbReference>
<dbReference type="GO" id="GO:0047693">
    <property type="term" value="F:ATP diphosphatase activity"/>
    <property type="evidence" value="ECO:0007669"/>
    <property type="project" value="UniProtKB-EC"/>
</dbReference>
<dbReference type="InterPro" id="IPR011551">
    <property type="entry name" value="NTP_PyrPHydrolase_MazG"/>
</dbReference>
<dbReference type="InterPro" id="IPR004518">
    <property type="entry name" value="MazG-like_dom"/>
</dbReference>
<dbReference type="CDD" id="cd11529">
    <property type="entry name" value="NTP-PPase_MazG_Cterm"/>
    <property type="match status" value="1"/>
</dbReference>
<dbReference type="Proteomes" id="UP000307244">
    <property type="component" value="Unassembled WGS sequence"/>
</dbReference>
<dbReference type="EMBL" id="SWBQ01000006">
    <property type="protein sequence ID" value="TKC03891.1"/>
    <property type="molecule type" value="Genomic_DNA"/>
</dbReference>
<evidence type="ECO:0000259" key="5">
    <source>
        <dbReference type="Pfam" id="PF03819"/>
    </source>
</evidence>
<dbReference type="PANTHER" id="PTHR30522:SF0">
    <property type="entry name" value="NUCLEOSIDE TRIPHOSPHATE PYROPHOSPHOHYDROLASE"/>
    <property type="match status" value="1"/>
</dbReference>
<dbReference type="FunFam" id="1.10.287.1080:FF:000003">
    <property type="entry name" value="Nucleoside triphosphate pyrophosphohydrolase"/>
    <property type="match status" value="1"/>
</dbReference>
<dbReference type="GO" id="GO:0046047">
    <property type="term" value="P:TTP catabolic process"/>
    <property type="evidence" value="ECO:0007669"/>
    <property type="project" value="TreeGrafter"/>
</dbReference>